<evidence type="ECO:0000313" key="1">
    <source>
        <dbReference type="EMBL" id="PKC02797.1"/>
    </source>
</evidence>
<dbReference type="VEuPathDB" id="FungiDB:FUN_017607"/>
<dbReference type="Proteomes" id="UP000232722">
    <property type="component" value="Unassembled WGS sequence"/>
</dbReference>
<name>A0A2N0P7M1_9GLOM</name>
<accession>A0A2N0P7M1</accession>
<dbReference type="VEuPathDB" id="FungiDB:RhiirA1_453391"/>
<gene>
    <name evidence="1" type="ORF">RhiirA5_424716</name>
</gene>
<evidence type="ECO:0000313" key="2">
    <source>
        <dbReference type="Proteomes" id="UP000232722"/>
    </source>
</evidence>
<dbReference type="EMBL" id="LLXJ01001312">
    <property type="protein sequence ID" value="PKC02797.1"/>
    <property type="molecule type" value="Genomic_DNA"/>
</dbReference>
<organism evidence="1 2">
    <name type="scientific">Rhizophagus irregularis</name>
    <dbReference type="NCBI Taxonomy" id="588596"/>
    <lineage>
        <taxon>Eukaryota</taxon>
        <taxon>Fungi</taxon>
        <taxon>Fungi incertae sedis</taxon>
        <taxon>Mucoromycota</taxon>
        <taxon>Glomeromycotina</taxon>
        <taxon>Glomeromycetes</taxon>
        <taxon>Glomerales</taxon>
        <taxon>Glomeraceae</taxon>
        <taxon>Rhizophagus</taxon>
    </lineage>
</organism>
<reference evidence="1 2" key="2">
    <citation type="submission" date="2017-09" db="EMBL/GenBank/DDBJ databases">
        <title>Extensive intraspecific genome diversity in a model arbuscular mycorrhizal fungus.</title>
        <authorList>
            <person name="Chen E.C."/>
            <person name="Morin E."/>
            <person name="Beaudet D."/>
            <person name="Noel J."/>
            <person name="Ndikumana S."/>
            <person name="Charron P."/>
            <person name="St-Onge C."/>
            <person name="Giorgi J."/>
            <person name="Grigoriev I.V."/>
            <person name="Roux C."/>
            <person name="Martin F.M."/>
            <person name="Corradi N."/>
        </authorList>
    </citation>
    <scope>NUCLEOTIDE SEQUENCE [LARGE SCALE GENOMIC DNA]</scope>
    <source>
        <strain evidence="1 2">A5</strain>
    </source>
</reference>
<dbReference type="AlphaFoldDB" id="A0A2N0P7M1"/>
<comment type="caution">
    <text evidence="1">The sequence shown here is derived from an EMBL/GenBank/DDBJ whole genome shotgun (WGS) entry which is preliminary data.</text>
</comment>
<sequence length="205" mass="23394">MNLMEFNSLFRRYFKELKDDSQDKEDDEFAEIATINPVIVATRSLPARRSTSTGRVEGMCQRFENRKKIVRNIHPISLLANGPGTRKSRFLQEIPTLLREHAENYTNDDELLDRIKYRMYAINVTFGNGTPASEEDTSIGQISVVLQILYENFISGTLGYGEFLEKCSSGHNNPVREIVRAVDGLSCLVPKYSMCRSLLEQFKVS</sequence>
<proteinExistence type="predicted"/>
<protein>
    <submittedName>
        <fullName evidence="1">Uncharacterized protein</fullName>
    </submittedName>
</protein>
<dbReference type="VEuPathDB" id="FungiDB:RhiirFUN_022949"/>
<reference evidence="1 2" key="1">
    <citation type="submission" date="2016-04" db="EMBL/GenBank/DDBJ databases">
        <title>Genome analyses suggest a sexual origin of heterokaryosis in a supposedly ancient asexual fungus.</title>
        <authorList>
            <person name="Ropars J."/>
            <person name="Sedzielewska K."/>
            <person name="Noel J."/>
            <person name="Charron P."/>
            <person name="Farinelli L."/>
            <person name="Marton T."/>
            <person name="Kruger M."/>
            <person name="Pelin A."/>
            <person name="Brachmann A."/>
            <person name="Corradi N."/>
        </authorList>
    </citation>
    <scope>NUCLEOTIDE SEQUENCE [LARGE SCALE GENOMIC DNA]</scope>
    <source>
        <strain evidence="1 2">A5</strain>
    </source>
</reference>